<protein>
    <recommendedName>
        <fullName evidence="4">F-box domain-containing protein</fullName>
    </recommendedName>
</protein>
<comment type="caution">
    <text evidence="2">The sequence shown here is derived from an EMBL/GenBank/DDBJ whole genome shotgun (WGS) entry which is preliminary data.</text>
</comment>
<keyword evidence="1" id="KW-0812">Transmembrane</keyword>
<organism evidence="2 3">
    <name type="scientific">Solanum commersonii</name>
    <name type="common">Commerson's wild potato</name>
    <name type="synonym">Commerson's nightshade</name>
    <dbReference type="NCBI Taxonomy" id="4109"/>
    <lineage>
        <taxon>Eukaryota</taxon>
        <taxon>Viridiplantae</taxon>
        <taxon>Streptophyta</taxon>
        <taxon>Embryophyta</taxon>
        <taxon>Tracheophyta</taxon>
        <taxon>Spermatophyta</taxon>
        <taxon>Magnoliopsida</taxon>
        <taxon>eudicotyledons</taxon>
        <taxon>Gunneridae</taxon>
        <taxon>Pentapetalae</taxon>
        <taxon>asterids</taxon>
        <taxon>lamiids</taxon>
        <taxon>Solanales</taxon>
        <taxon>Solanaceae</taxon>
        <taxon>Solanoideae</taxon>
        <taxon>Solaneae</taxon>
        <taxon>Solanum</taxon>
    </lineage>
</organism>
<keyword evidence="1" id="KW-1133">Transmembrane helix</keyword>
<dbReference type="Proteomes" id="UP000824120">
    <property type="component" value="Chromosome 1"/>
</dbReference>
<feature type="transmembrane region" description="Helical" evidence="1">
    <location>
        <begin position="79"/>
        <end position="100"/>
    </location>
</feature>
<dbReference type="OrthoDB" id="10561193at2759"/>
<name>A0A9J6AZ75_SOLCO</name>
<proteinExistence type="predicted"/>
<evidence type="ECO:0008006" key="4">
    <source>
        <dbReference type="Google" id="ProtNLM"/>
    </source>
</evidence>
<dbReference type="EMBL" id="JACXVP010000001">
    <property type="protein sequence ID" value="KAG5629391.1"/>
    <property type="molecule type" value="Genomic_DNA"/>
</dbReference>
<reference evidence="2 3" key="1">
    <citation type="submission" date="2020-09" db="EMBL/GenBank/DDBJ databases">
        <title>De no assembly of potato wild relative species, Solanum commersonii.</title>
        <authorList>
            <person name="Cho K."/>
        </authorList>
    </citation>
    <scope>NUCLEOTIDE SEQUENCE [LARGE SCALE GENOMIC DNA]</scope>
    <source>
        <strain evidence="2">LZ3.2</strain>
        <tissue evidence="2">Leaf</tissue>
    </source>
</reference>
<gene>
    <name evidence="2" type="ORF">H5410_001108</name>
</gene>
<sequence>MTYFHARTSCLCYDVTRNNWRKLKIKGLPKNHNIEGIFSYIHPGGTKFSNNSLHDERCFYTAEQRMMEKSLSLFFKLRILMDSAVIQILGWIALMVYFAFGNPHLLQFSIPILSLKKRSIKLFGLTKHAREGYTKHWVLTLGRDESWREIQTISPYTLYCRQGMKMKFSIPDEIMFEIFSWLPVK</sequence>
<evidence type="ECO:0000313" key="3">
    <source>
        <dbReference type="Proteomes" id="UP000824120"/>
    </source>
</evidence>
<accession>A0A9J6AZ75</accession>
<evidence type="ECO:0000256" key="1">
    <source>
        <dbReference type="SAM" id="Phobius"/>
    </source>
</evidence>
<keyword evidence="1" id="KW-0472">Membrane</keyword>
<keyword evidence="3" id="KW-1185">Reference proteome</keyword>
<dbReference type="AlphaFoldDB" id="A0A9J6AZ75"/>
<evidence type="ECO:0000313" key="2">
    <source>
        <dbReference type="EMBL" id="KAG5629391.1"/>
    </source>
</evidence>